<evidence type="ECO:0000313" key="1">
    <source>
        <dbReference type="EMBL" id="ONF95005.1"/>
    </source>
</evidence>
<name>A0A1V2ER98_9SPHN</name>
<dbReference type="EMBL" id="MPSB01000018">
    <property type="protein sequence ID" value="ONF95005.1"/>
    <property type="molecule type" value="Genomic_DNA"/>
</dbReference>
<dbReference type="AlphaFoldDB" id="A0A1V2ER98"/>
<accession>A0A1V2ER98</accession>
<evidence type="ECO:0000313" key="2">
    <source>
        <dbReference type="Proteomes" id="UP000188729"/>
    </source>
</evidence>
<gene>
    <name evidence="1" type="ORF">SPHI_27850</name>
</gene>
<protein>
    <submittedName>
        <fullName evidence="1">Uncharacterized protein</fullName>
    </submittedName>
</protein>
<organism evidence="1 2">
    <name type="scientific">Sphingomonas jeddahensis</name>
    <dbReference type="NCBI Taxonomy" id="1915074"/>
    <lineage>
        <taxon>Bacteria</taxon>
        <taxon>Pseudomonadati</taxon>
        <taxon>Pseudomonadota</taxon>
        <taxon>Alphaproteobacteria</taxon>
        <taxon>Sphingomonadales</taxon>
        <taxon>Sphingomonadaceae</taxon>
        <taxon>Sphingomonas</taxon>
    </lineage>
</organism>
<reference evidence="1 2" key="1">
    <citation type="submission" date="2016-11" db="EMBL/GenBank/DDBJ databases">
        <title>Genome sequence of Sphingomonas jeddahensis G39.</title>
        <authorList>
            <person name="Poehlein A."/>
            <person name="Wuebbeler J.H."/>
            <person name="Steinbuechel A."/>
            <person name="Daniel R."/>
        </authorList>
    </citation>
    <scope>NUCLEOTIDE SEQUENCE [LARGE SCALE GENOMIC DNA]</scope>
    <source>
        <strain evidence="1 2">G39</strain>
    </source>
</reference>
<comment type="caution">
    <text evidence="1">The sequence shown here is derived from an EMBL/GenBank/DDBJ whole genome shotgun (WGS) entry which is preliminary data.</text>
</comment>
<proteinExistence type="predicted"/>
<sequence length="82" mass="9457">MGSHKPSPLPGETREWLRGASLWADWWRSCQTDVQAAIPAALSPDLNPIEQVFAKRKHLMRKAAERTHERRWRRVGDLANTL</sequence>
<dbReference type="Proteomes" id="UP000188729">
    <property type="component" value="Unassembled WGS sequence"/>
</dbReference>
<keyword evidence="2" id="KW-1185">Reference proteome</keyword>
<dbReference type="OrthoDB" id="565387at2"/>